<gene>
    <name evidence="2" type="ORF">WA026_005204</name>
</gene>
<dbReference type="AlphaFoldDB" id="A0AAW1UMG4"/>
<feature type="compositionally biased region" description="Polar residues" evidence="1">
    <location>
        <begin position="64"/>
        <end position="76"/>
    </location>
</feature>
<dbReference type="Proteomes" id="UP001431783">
    <property type="component" value="Unassembled WGS sequence"/>
</dbReference>
<evidence type="ECO:0000256" key="1">
    <source>
        <dbReference type="SAM" id="MobiDB-lite"/>
    </source>
</evidence>
<accession>A0AAW1UMG4</accession>
<organism evidence="2 3">
    <name type="scientific">Henosepilachna vigintioctopunctata</name>
    <dbReference type="NCBI Taxonomy" id="420089"/>
    <lineage>
        <taxon>Eukaryota</taxon>
        <taxon>Metazoa</taxon>
        <taxon>Ecdysozoa</taxon>
        <taxon>Arthropoda</taxon>
        <taxon>Hexapoda</taxon>
        <taxon>Insecta</taxon>
        <taxon>Pterygota</taxon>
        <taxon>Neoptera</taxon>
        <taxon>Endopterygota</taxon>
        <taxon>Coleoptera</taxon>
        <taxon>Polyphaga</taxon>
        <taxon>Cucujiformia</taxon>
        <taxon>Coccinelloidea</taxon>
        <taxon>Coccinellidae</taxon>
        <taxon>Epilachninae</taxon>
        <taxon>Epilachnini</taxon>
        <taxon>Henosepilachna</taxon>
    </lineage>
</organism>
<feature type="region of interest" description="Disordered" evidence="1">
    <location>
        <begin position="134"/>
        <end position="186"/>
    </location>
</feature>
<sequence length="216" mass="25124">MSVMSCRVLRSTKAILQSYDELLNTPKESENEDALEKKIKKKRIRRTKNSFLIDDSCKREKTQNGRYNTESSNSKPKTSRKKDCSLVFDSSSDYDSVFEDEEVSSRKTRKTEKKIELPTFQLDDFQQYNRKMQKLRQESDTNNSKSSKECSNTSNVVHKNKKIKQNRMENKTPKQKDSASLIPTDVKIKNEGNTSLESVYFIPSPMEKINCPIQRN</sequence>
<comment type="caution">
    <text evidence="2">The sequence shown here is derived from an EMBL/GenBank/DDBJ whole genome shotgun (WGS) entry which is preliminary data.</text>
</comment>
<feature type="compositionally biased region" description="Polar residues" evidence="1">
    <location>
        <begin position="140"/>
        <end position="157"/>
    </location>
</feature>
<dbReference type="EMBL" id="JARQZJ010000092">
    <property type="protein sequence ID" value="KAK9884254.1"/>
    <property type="molecule type" value="Genomic_DNA"/>
</dbReference>
<name>A0AAW1UMG4_9CUCU</name>
<proteinExistence type="predicted"/>
<keyword evidence="3" id="KW-1185">Reference proteome</keyword>
<evidence type="ECO:0000313" key="2">
    <source>
        <dbReference type="EMBL" id="KAK9884254.1"/>
    </source>
</evidence>
<protein>
    <submittedName>
        <fullName evidence="2">Uncharacterized protein</fullName>
    </submittedName>
</protein>
<feature type="region of interest" description="Disordered" evidence="1">
    <location>
        <begin position="55"/>
        <end position="84"/>
    </location>
</feature>
<feature type="compositionally biased region" description="Basic and acidic residues" evidence="1">
    <location>
        <begin position="166"/>
        <end position="177"/>
    </location>
</feature>
<reference evidence="2 3" key="1">
    <citation type="submission" date="2023-03" db="EMBL/GenBank/DDBJ databases">
        <title>Genome insight into feeding habits of ladybird beetles.</title>
        <authorList>
            <person name="Li H.-S."/>
            <person name="Huang Y.-H."/>
            <person name="Pang H."/>
        </authorList>
    </citation>
    <scope>NUCLEOTIDE SEQUENCE [LARGE SCALE GENOMIC DNA]</scope>
    <source>
        <strain evidence="2">SYSU_2023b</strain>
        <tissue evidence="2">Whole body</tissue>
    </source>
</reference>
<evidence type="ECO:0000313" key="3">
    <source>
        <dbReference type="Proteomes" id="UP001431783"/>
    </source>
</evidence>